<comment type="similarity">
    <text evidence="2 8">Belongs to the peptidase M16 family.</text>
</comment>
<evidence type="ECO:0000256" key="3">
    <source>
        <dbReference type="ARBA" id="ARBA00022670"/>
    </source>
</evidence>
<protein>
    <submittedName>
        <fullName evidence="12">Insulinase family protein</fullName>
    </submittedName>
</protein>
<dbReference type="InterPro" id="IPR050626">
    <property type="entry name" value="Peptidase_M16"/>
</dbReference>
<dbReference type="Proteomes" id="UP001198163">
    <property type="component" value="Unassembled WGS sequence"/>
</dbReference>
<comment type="caution">
    <text evidence="12">The sequence shown here is derived from an EMBL/GenBank/DDBJ whole genome shotgun (WGS) entry which is preliminary data.</text>
</comment>
<dbReference type="GO" id="GO:0046872">
    <property type="term" value="F:metal ion binding"/>
    <property type="evidence" value="ECO:0007669"/>
    <property type="project" value="UniProtKB-KW"/>
</dbReference>
<keyword evidence="6" id="KW-0862">Zinc</keyword>
<proteinExistence type="inferred from homology"/>
<dbReference type="PANTHER" id="PTHR43690:SF34">
    <property type="entry name" value="ZINC PROTEASE PQQL-LIKE"/>
    <property type="match status" value="1"/>
</dbReference>
<evidence type="ECO:0000313" key="13">
    <source>
        <dbReference type="Proteomes" id="UP001198163"/>
    </source>
</evidence>
<accession>A0AAE3EJJ8</accession>
<feature type="signal peptide" evidence="9">
    <location>
        <begin position="1"/>
        <end position="34"/>
    </location>
</feature>
<evidence type="ECO:0000256" key="9">
    <source>
        <dbReference type="SAM" id="SignalP"/>
    </source>
</evidence>
<dbReference type="InterPro" id="IPR001431">
    <property type="entry name" value="Pept_M16_Zn_BS"/>
</dbReference>
<dbReference type="Pfam" id="PF05193">
    <property type="entry name" value="Peptidase_M16_C"/>
    <property type="match status" value="2"/>
</dbReference>
<dbReference type="PROSITE" id="PS00143">
    <property type="entry name" value="INSULINASE"/>
    <property type="match status" value="1"/>
</dbReference>
<gene>
    <name evidence="12" type="ORF">K7J14_14465</name>
</gene>
<reference evidence="12" key="1">
    <citation type="submission" date="2021-08" db="EMBL/GenBank/DDBJ databases">
        <title>Comparative analyses of Brucepasteria parasyntrophica and Teretinema zuelzerae.</title>
        <authorList>
            <person name="Song Y."/>
            <person name="Brune A."/>
        </authorList>
    </citation>
    <scope>NUCLEOTIDE SEQUENCE</scope>
    <source>
        <strain evidence="12">DSM 1903</strain>
    </source>
</reference>
<dbReference type="Pfam" id="PF00675">
    <property type="entry name" value="Peptidase_M16"/>
    <property type="match status" value="1"/>
</dbReference>
<evidence type="ECO:0000256" key="1">
    <source>
        <dbReference type="ARBA" id="ARBA00001947"/>
    </source>
</evidence>
<dbReference type="GO" id="GO:0006508">
    <property type="term" value="P:proteolysis"/>
    <property type="evidence" value="ECO:0007669"/>
    <property type="project" value="UniProtKB-KW"/>
</dbReference>
<feature type="chain" id="PRO_5042111935" evidence="9">
    <location>
        <begin position="35"/>
        <end position="963"/>
    </location>
</feature>
<evidence type="ECO:0000313" key="12">
    <source>
        <dbReference type="EMBL" id="MCD1655899.1"/>
    </source>
</evidence>
<feature type="domain" description="Peptidase M16 C-terminal" evidence="11">
    <location>
        <begin position="720"/>
        <end position="893"/>
    </location>
</feature>
<organism evidence="12 13">
    <name type="scientific">Teretinema zuelzerae</name>
    <dbReference type="NCBI Taxonomy" id="156"/>
    <lineage>
        <taxon>Bacteria</taxon>
        <taxon>Pseudomonadati</taxon>
        <taxon>Spirochaetota</taxon>
        <taxon>Spirochaetia</taxon>
        <taxon>Spirochaetales</taxon>
        <taxon>Treponemataceae</taxon>
        <taxon>Teretinema</taxon>
    </lineage>
</organism>
<evidence type="ECO:0000256" key="4">
    <source>
        <dbReference type="ARBA" id="ARBA00022723"/>
    </source>
</evidence>
<evidence type="ECO:0000259" key="11">
    <source>
        <dbReference type="Pfam" id="PF05193"/>
    </source>
</evidence>
<keyword evidence="7" id="KW-0482">Metalloprotease</keyword>
<evidence type="ECO:0000256" key="5">
    <source>
        <dbReference type="ARBA" id="ARBA00022801"/>
    </source>
</evidence>
<dbReference type="SUPFAM" id="SSF63411">
    <property type="entry name" value="LuxS/MPP-like metallohydrolase"/>
    <property type="match status" value="4"/>
</dbReference>
<dbReference type="EMBL" id="JAINWA010000003">
    <property type="protein sequence ID" value="MCD1655899.1"/>
    <property type="molecule type" value="Genomic_DNA"/>
</dbReference>
<feature type="domain" description="Peptidase M16 N-terminal" evidence="10">
    <location>
        <begin position="72"/>
        <end position="189"/>
    </location>
</feature>
<keyword evidence="5" id="KW-0378">Hydrolase</keyword>
<dbReference type="RefSeq" id="WP_230757923.1">
    <property type="nucleotide sequence ID" value="NZ_JAINWA010000003.1"/>
</dbReference>
<sequence length="963" mass="106062">MKIDDFARRPFFQARALFFSVCMLFSAAALLSCAGAARSTGSAPGDGTPALAAHPEVLRGRLENGLSWQFLQNREPANRLFIRLAVKAGSVHEEDDQKGVAHFVEHMAFNGTEHFKKNELASYFESIGMAFGPEVNAYTSFTETVYMLEIPADDPEIIANTFLVLRDWAAGLSFDPEELDKERGVVIEEWRLGRNAEGRAGDLRVPFILEGSAYAERLPIGDPEIVRAISRERVVDFYRAWYRPESMNVTITGDADPEVVRSHIEKSLGSIPASPEQKTPSVPPLSFGGEPEVLIFRDPELRYATAQIFEAFPYEPVATEGALRRRLVRGIAFEAFNARLEENRLNGVSQLLAGSASSQRIAGPGRFTYVGFVPKPGRFREGLAEITAELERFERYGITAAELSRGRDSMLNAARQSWLDRDKASSAMYASQLLQEFLLEDPALSIDERKNLYERILPDISVAEVNASIEEWFDGRGSRLFVSAPQDSADVPDEEELLGLWQAAPVADLGPWEDENLDTPLFEVPSGSKPLSIAGESVVPGTDIREWRLSNGARVLVLPTDFKDNQILFSAWSSGGTSLVSDADFPSAIVAGDWLEMSGLGEFSASGLSKKLAGKSVSLSPWLDESWEGFSGYSSVSDLETLFELTALHFASPRFSTEPWTALTDQLSAVASSRKNSPIEAFADLKTRLLYGGSIRRSNLTEELVALMDSGRAEKAWRGRFADPGDFTFLFVGSIDEALLKENVLRYFGGTNSVSGAAGGAEAKRETAKPSGIAFPSGIRSQTLVRGRDSGSRVFLAFGGEALPSGRDRDLFDSLVSLIDLRLRDVIREDMSGTYGATVGGSLVGFPENGYEITIEFGCEPGREDALTRAVLQEIRRLRDELPGEAEVTKLREAWRRSRETGLRNNGWWLSEIASRDMQGLPLSMIAESEPFLELLTAEGLQAQARKYLDPDRRVEAVLKPEE</sequence>
<keyword evidence="4" id="KW-0479">Metal-binding</keyword>
<dbReference type="InterPro" id="IPR007863">
    <property type="entry name" value="Peptidase_M16_C"/>
</dbReference>
<dbReference type="PROSITE" id="PS51257">
    <property type="entry name" value="PROKAR_LIPOPROTEIN"/>
    <property type="match status" value="1"/>
</dbReference>
<evidence type="ECO:0000256" key="2">
    <source>
        <dbReference type="ARBA" id="ARBA00007261"/>
    </source>
</evidence>
<dbReference type="GO" id="GO:0004222">
    <property type="term" value="F:metalloendopeptidase activity"/>
    <property type="evidence" value="ECO:0007669"/>
    <property type="project" value="InterPro"/>
</dbReference>
<dbReference type="Gene3D" id="3.30.830.10">
    <property type="entry name" value="Metalloenzyme, LuxS/M16 peptidase-like"/>
    <property type="match status" value="4"/>
</dbReference>
<comment type="cofactor">
    <cofactor evidence="1">
        <name>Zn(2+)</name>
        <dbReference type="ChEBI" id="CHEBI:29105"/>
    </cofactor>
</comment>
<dbReference type="InterPro" id="IPR011249">
    <property type="entry name" value="Metalloenz_LuxS/M16"/>
</dbReference>
<name>A0AAE3EJJ8_9SPIR</name>
<feature type="domain" description="Peptidase M16 C-terminal" evidence="11">
    <location>
        <begin position="229"/>
        <end position="409"/>
    </location>
</feature>
<keyword evidence="9" id="KW-0732">Signal</keyword>
<evidence type="ECO:0000259" key="10">
    <source>
        <dbReference type="Pfam" id="PF00675"/>
    </source>
</evidence>
<keyword evidence="3" id="KW-0645">Protease</keyword>
<evidence type="ECO:0000256" key="8">
    <source>
        <dbReference type="RuleBase" id="RU004447"/>
    </source>
</evidence>
<evidence type="ECO:0000256" key="7">
    <source>
        <dbReference type="ARBA" id="ARBA00023049"/>
    </source>
</evidence>
<evidence type="ECO:0000256" key="6">
    <source>
        <dbReference type="ARBA" id="ARBA00022833"/>
    </source>
</evidence>
<keyword evidence="13" id="KW-1185">Reference proteome</keyword>
<dbReference type="PANTHER" id="PTHR43690">
    <property type="entry name" value="NARDILYSIN"/>
    <property type="match status" value="1"/>
</dbReference>
<dbReference type="AlphaFoldDB" id="A0AAE3EJJ8"/>
<dbReference type="InterPro" id="IPR011765">
    <property type="entry name" value="Pept_M16_N"/>
</dbReference>